<name>A0ABS6JWT1_9BACI</name>
<feature type="transmembrane region" description="Helical" evidence="1">
    <location>
        <begin position="151"/>
        <end position="169"/>
    </location>
</feature>
<feature type="transmembrane region" description="Helical" evidence="1">
    <location>
        <begin position="60"/>
        <end position="88"/>
    </location>
</feature>
<dbReference type="InterPro" id="IPR007349">
    <property type="entry name" value="DUF418"/>
</dbReference>
<dbReference type="PANTHER" id="PTHR30590:SF2">
    <property type="entry name" value="INNER MEMBRANE PROTEIN"/>
    <property type="match status" value="1"/>
</dbReference>
<feature type="transmembrane region" description="Helical" evidence="1">
    <location>
        <begin position="296"/>
        <end position="314"/>
    </location>
</feature>
<comment type="caution">
    <text evidence="3">The sequence shown here is derived from an EMBL/GenBank/DDBJ whole genome shotgun (WGS) entry which is preliminary data.</text>
</comment>
<protein>
    <submittedName>
        <fullName evidence="3">DUF418 domain-containing protein</fullName>
    </submittedName>
</protein>
<evidence type="ECO:0000256" key="1">
    <source>
        <dbReference type="SAM" id="Phobius"/>
    </source>
</evidence>
<evidence type="ECO:0000313" key="3">
    <source>
        <dbReference type="EMBL" id="MBU9721575.1"/>
    </source>
</evidence>
<feature type="transmembrane region" description="Helical" evidence="1">
    <location>
        <begin position="335"/>
        <end position="358"/>
    </location>
</feature>
<dbReference type="EMBL" id="JAHQCR010000036">
    <property type="protein sequence ID" value="MBU9721575.1"/>
    <property type="molecule type" value="Genomic_DNA"/>
</dbReference>
<feature type="transmembrane region" description="Helical" evidence="1">
    <location>
        <begin position="108"/>
        <end position="139"/>
    </location>
</feature>
<dbReference type="RefSeq" id="WP_088076646.1">
    <property type="nucleotide sequence ID" value="NZ_JAHQCR010000036.1"/>
</dbReference>
<keyword evidence="1" id="KW-1133">Transmembrane helix</keyword>
<gene>
    <name evidence="3" type="ORF">KS407_08970</name>
</gene>
<keyword evidence="1" id="KW-0472">Membrane</keyword>
<reference evidence="3 4" key="1">
    <citation type="submission" date="2021-06" db="EMBL/GenBank/DDBJ databases">
        <title>Bacillus sp. RD4P76, an endophyte from a halophyte.</title>
        <authorList>
            <person name="Sun J.-Q."/>
        </authorList>
    </citation>
    <scope>NUCLEOTIDE SEQUENCE [LARGE SCALE GENOMIC DNA]</scope>
    <source>
        <strain evidence="3 4">JCM 17098</strain>
    </source>
</reference>
<proteinExistence type="predicted"/>
<evidence type="ECO:0000313" key="4">
    <source>
        <dbReference type="Proteomes" id="UP000790580"/>
    </source>
</evidence>
<dbReference type="PANTHER" id="PTHR30590">
    <property type="entry name" value="INNER MEMBRANE PROTEIN"/>
    <property type="match status" value="1"/>
</dbReference>
<feature type="transmembrane region" description="Helical" evidence="1">
    <location>
        <begin position="258"/>
        <end position="276"/>
    </location>
</feature>
<organism evidence="3 4">
    <name type="scientific">Evansella alkalicola</name>
    <dbReference type="NCBI Taxonomy" id="745819"/>
    <lineage>
        <taxon>Bacteria</taxon>
        <taxon>Bacillati</taxon>
        <taxon>Bacillota</taxon>
        <taxon>Bacilli</taxon>
        <taxon>Bacillales</taxon>
        <taxon>Bacillaceae</taxon>
        <taxon>Evansella</taxon>
    </lineage>
</organism>
<evidence type="ECO:0000259" key="2">
    <source>
        <dbReference type="Pfam" id="PF04235"/>
    </source>
</evidence>
<feature type="transmembrane region" description="Helical" evidence="1">
    <location>
        <begin position="20"/>
        <end position="39"/>
    </location>
</feature>
<feature type="transmembrane region" description="Helical" evidence="1">
    <location>
        <begin position="364"/>
        <end position="384"/>
    </location>
</feature>
<dbReference type="Pfam" id="PF04235">
    <property type="entry name" value="DUF418"/>
    <property type="match status" value="1"/>
</dbReference>
<keyword evidence="1" id="KW-0812">Transmembrane</keyword>
<feature type="domain" description="DUF418" evidence="2">
    <location>
        <begin position="240"/>
        <end position="401"/>
    </location>
</feature>
<dbReference type="Proteomes" id="UP000790580">
    <property type="component" value="Unassembled WGS sequence"/>
</dbReference>
<sequence length="402" mass="45632">MKMGERLQPVDQANRVITLDIIRGFALLGILLVNMHFFSTPKLFTMMAEISLFEGTSSQIAEWFITIFASGKFFTTFSFLFGLGFFLLMSRVEEKGLSVPRVYSRRMIFLLVIGIIHAFILWSGDILLPYAIAGLFLMLFRKKAVESIKKWAIGLFIACMVVLALFSYLNSVLMSILDFDVPLVTTYEELVAEAMEVYQNGSFLDILLFRLGEEAPLVLSNLIVMVPLVLSIFLFGLYVGKKGVLRDIPGHLPWIRKVWSRSLVVGWGLTVIYVILKSEMVILPFHLHLPATEVLAIVSGLILSFFYITSLTLLCQKEQWLGRLSFLAPVGQMAFTNYLMQTVIGLLIFNGYGLGLFGSVPPEYGILITLGIFLFQIIFSKFWLSKFKFGPMEKLWRSFTYK</sequence>
<dbReference type="InterPro" id="IPR052529">
    <property type="entry name" value="Bact_Transport_Assoc"/>
</dbReference>
<keyword evidence="4" id="KW-1185">Reference proteome</keyword>
<feature type="transmembrane region" description="Helical" evidence="1">
    <location>
        <begin position="217"/>
        <end position="238"/>
    </location>
</feature>
<accession>A0ABS6JWT1</accession>